<dbReference type="GO" id="GO:0003677">
    <property type="term" value="F:DNA binding"/>
    <property type="evidence" value="ECO:0007669"/>
    <property type="project" value="UniProtKB-KW"/>
</dbReference>
<dbReference type="NCBIfam" id="TIGR02937">
    <property type="entry name" value="sigma70-ECF"/>
    <property type="match status" value="1"/>
</dbReference>
<evidence type="ECO:0000313" key="7">
    <source>
        <dbReference type="EMBL" id="HGT49228.1"/>
    </source>
</evidence>
<organism evidence="7">
    <name type="scientific">Ignavibacterium album</name>
    <dbReference type="NCBI Taxonomy" id="591197"/>
    <lineage>
        <taxon>Bacteria</taxon>
        <taxon>Pseudomonadati</taxon>
        <taxon>Ignavibacteriota</taxon>
        <taxon>Ignavibacteria</taxon>
        <taxon>Ignavibacteriales</taxon>
        <taxon>Ignavibacteriaceae</taxon>
        <taxon>Ignavibacterium</taxon>
    </lineage>
</organism>
<evidence type="ECO:0000256" key="5">
    <source>
        <dbReference type="ARBA" id="ARBA00023163"/>
    </source>
</evidence>
<keyword evidence="5" id="KW-0804">Transcription</keyword>
<dbReference type="InterPro" id="IPR014284">
    <property type="entry name" value="RNA_pol_sigma-70_dom"/>
</dbReference>
<protein>
    <submittedName>
        <fullName evidence="7">Sigma-70 family RNA polymerase sigma factor</fullName>
    </submittedName>
</protein>
<dbReference type="InterPro" id="IPR039425">
    <property type="entry name" value="RNA_pol_sigma-70-like"/>
</dbReference>
<proteinExistence type="inferred from homology"/>
<dbReference type="PANTHER" id="PTHR43133">
    <property type="entry name" value="RNA POLYMERASE ECF-TYPE SIGMA FACTO"/>
    <property type="match status" value="1"/>
</dbReference>
<evidence type="ECO:0000259" key="6">
    <source>
        <dbReference type="Pfam" id="PF08281"/>
    </source>
</evidence>
<dbReference type="CDD" id="cd06171">
    <property type="entry name" value="Sigma70_r4"/>
    <property type="match status" value="1"/>
</dbReference>
<evidence type="ECO:0000256" key="3">
    <source>
        <dbReference type="ARBA" id="ARBA00023082"/>
    </source>
</evidence>
<comment type="caution">
    <text evidence="7">The sequence shown here is derived from an EMBL/GenBank/DDBJ whole genome shotgun (WGS) entry which is preliminary data.</text>
</comment>
<keyword evidence="2" id="KW-0805">Transcription regulation</keyword>
<dbReference type="SUPFAM" id="SSF88946">
    <property type="entry name" value="Sigma2 domain of RNA polymerase sigma factors"/>
    <property type="match status" value="1"/>
</dbReference>
<dbReference type="GO" id="GO:0016987">
    <property type="term" value="F:sigma factor activity"/>
    <property type="evidence" value="ECO:0007669"/>
    <property type="project" value="UniProtKB-KW"/>
</dbReference>
<dbReference type="GO" id="GO:0006352">
    <property type="term" value="P:DNA-templated transcription initiation"/>
    <property type="evidence" value="ECO:0007669"/>
    <property type="project" value="InterPro"/>
</dbReference>
<name>A0A832G8B6_9BACT</name>
<evidence type="ECO:0000256" key="4">
    <source>
        <dbReference type="ARBA" id="ARBA00023125"/>
    </source>
</evidence>
<evidence type="ECO:0000256" key="1">
    <source>
        <dbReference type="ARBA" id="ARBA00010641"/>
    </source>
</evidence>
<dbReference type="Pfam" id="PF08281">
    <property type="entry name" value="Sigma70_r4_2"/>
    <property type="match status" value="1"/>
</dbReference>
<reference evidence="7" key="1">
    <citation type="journal article" date="2020" name="mSystems">
        <title>Genome- and Community-Level Interaction Insights into Carbon Utilization and Element Cycling Functions of Hydrothermarchaeota in Hydrothermal Sediment.</title>
        <authorList>
            <person name="Zhou Z."/>
            <person name="Liu Y."/>
            <person name="Xu W."/>
            <person name="Pan J."/>
            <person name="Luo Z.H."/>
            <person name="Li M."/>
        </authorList>
    </citation>
    <scope>NUCLEOTIDE SEQUENCE [LARGE SCALE GENOMIC DNA]</scope>
    <source>
        <strain evidence="7">SpSt-500</strain>
    </source>
</reference>
<keyword evidence="3" id="KW-0731">Sigma factor</keyword>
<evidence type="ECO:0000256" key="2">
    <source>
        <dbReference type="ARBA" id="ARBA00023015"/>
    </source>
</evidence>
<dbReference type="Gene3D" id="1.10.10.10">
    <property type="entry name" value="Winged helix-like DNA-binding domain superfamily/Winged helix DNA-binding domain"/>
    <property type="match status" value="1"/>
</dbReference>
<comment type="similarity">
    <text evidence="1">Belongs to the sigma-70 factor family. ECF subfamily.</text>
</comment>
<dbReference type="InterPro" id="IPR013249">
    <property type="entry name" value="RNA_pol_sigma70_r4_t2"/>
</dbReference>
<keyword evidence="4" id="KW-0238">DNA-binding</keyword>
<dbReference type="Gene3D" id="1.10.1740.10">
    <property type="match status" value="1"/>
</dbReference>
<dbReference type="InterPro" id="IPR036388">
    <property type="entry name" value="WH-like_DNA-bd_sf"/>
</dbReference>
<dbReference type="AlphaFoldDB" id="A0A832G8B6"/>
<gene>
    <name evidence="7" type="ORF">ENS56_14415</name>
</gene>
<dbReference type="InterPro" id="IPR013325">
    <property type="entry name" value="RNA_pol_sigma_r2"/>
</dbReference>
<dbReference type="SUPFAM" id="SSF88659">
    <property type="entry name" value="Sigma3 and sigma4 domains of RNA polymerase sigma factors"/>
    <property type="match status" value="1"/>
</dbReference>
<accession>A0A832G8B6</accession>
<dbReference type="PANTHER" id="PTHR43133:SF8">
    <property type="entry name" value="RNA POLYMERASE SIGMA FACTOR HI_1459-RELATED"/>
    <property type="match status" value="1"/>
</dbReference>
<feature type="domain" description="RNA polymerase sigma factor 70 region 4 type 2" evidence="6">
    <location>
        <begin position="129"/>
        <end position="170"/>
    </location>
</feature>
<dbReference type="EMBL" id="DSVI01000027">
    <property type="protein sequence ID" value="HGT49228.1"/>
    <property type="molecule type" value="Genomic_DNA"/>
</dbReference>
<dbReference type="InterPro" id="IPR013324">
    <property type="entry name" value="RNA_pol_sigma_r3/r4-like"/>
</dbReference>
<sequence length="199" mass="23382">MSFTFDEKSIIDKIISGDNDAENRLFIHFKDRIEFLVRAKLRNRVSSDDQLDILSEARQAILLSIRKGGFDHSKDKPLEAYIAGIVSNVVAMHFRSLKKNNPAEDIDKHHSLKDPNNPLDNLLNAERKEKIRKALGKLDTKYREVILMRVYDEQSIEEISNHLGIEKRRVCERINYAFKLLLKELKKQNYFQYFGRFDK</sequence>